<accession>A0ABU5T5C6</accession>
<feature type="chain" id="PRO_5046158686" description="Protein tyrosine phosphatase" evidence="2">
    <location>
        <begin position="24"/>
        <end position="159"/>
    </location>
</feature>
<gene>
    <name evidence="3" type="ORF">SPF06_09050</name>
</gene>
<reference evidence="3 4" key="1">
    <citation type="submission" date="2023-12" db="EMBL/GenBank/DDBJ databases">
        <title>Sinomonas terricola sp. nov, isolated from litchi orchard soil in Guangdong, PR China.</title>
        <authorList>
            <person name="Jiaxin W."/>
            <person name="Yang Z."/>
            <person name="Honghui Z."/>
        </authorList>
    </citation>
    <scope>NUCLEOTIDE SEQUENCE [LARGE SCALE GENOMIC DNA]</scope>
    <source>
        <strain evidence="3 4">JGH33</strain>
    </source>
</reference>
<dbReference type="RefSeq" id="WP_323278710.1">
    <property type="nucleotide sequence ID" value="NZ_JAYGGQ010000005.1"/>
</dbReference>
<keyword evidence="4" id="KW-1185">Reference proteome</keyword>
<proteinExistence type="predicted"/>
<feature type="region of interest" description="Disordered" evidence="1">
    <location>
        <begin position="118"/>
        <end position="159"/>
    </location>
</feature>
<keyword evidence="2" id="KW-0732">Signal</keyword>
<feature type="signal peptide" evidence="2">
    <location>
        <begin position="1"/>
        <end position="23"/>
    </location>
</feature>
<organism evidence="3 4">
    <name type="scientific">Sinomonas terricola</name>
    <dbReference type="NCBI Taxonomy" id="3110330"/>
    <lineage>
        <taxon>Bacteria</taxon>
        <taxon>Bacillati</taxon>
        <taxon>Actinomycetota</taxon>
        <taxon>Actinomycetes</taxon>
        <taxon>Micrococcales</taxon>
        <taxon>Micrococcaceae</taxon>
        <taxon>Sinomonas</taxon>
    </lineage>
</organism>
<evidence type="ECO:0008006" key="5">
    <source>
        <dbReference type="Google" id="ProtNLM"/>
    </source>
</evidence>
<evidence type="ECO:0000256" key="1">
    <source>
        <dbReference type="SAM" id="MobiDB-lite"/>
    </source>
</evidence>
<evidence type="ECO:0000313" key="3">
    <source>
        <dbReference type="EMBL" id="MEA5454867.1"/>
    </source>
</evidence>
<comment type="caution">
    <text evidence="3">The sequence shown here is derived from an EMBL/GenBank/DDBJ whole genome shotgun (WGS) entry which is preliminary data.</text>
</comment>
<evidence type="ECO:0000313" key="4">
    <source>
        <dbReference type="Proteomes" id="UP001304769"/>
    </source>
</evidence>
<dbReference type="Proteomes" id="UP001304769">
    <property type="component" value="Unassembled WGS sequence"/>
</dbReference>
<sequence length="159" mass="15280">MSFFTALVTSKIAAGALAASALAAGGTAAAAYTGSLPEPLQQEAHSLIGAPPPSAAPTAAPTDKPSPTSAHVGPDATGPEAFGLCTAFTHGGLDASSAAFASLAKAAKGAANITDFCAKVAPPGKSGDHRPSDTATPGGHGHGEDATPDDPKRGAKARG</sequence>
<name>A0ABU5T5C6_9MICC</name>
<evidence type="ECO:0000256" key="2">
    <source>
        <dbReference type="SAM" id="SignalP"/>
    </source>
</evidence>
<feature type="region of interest" description="Disordered" evidence="1">
    <location>
        <begin position="46"/>
        <end position="83"/>
    </location>
</feature>
<protein>
    <recommendedName>
        <fullName evidence="5">Protein tyrosine phosphatase</fullName>
    </recommendedName>
</protein>
<dbReference type="EMBL" id="JAYGGQ010000005">
    <property type="protein sequence ID" value="MEA5454867.1"/>
    <property type="molecule type" value="Genomic_DNA"/>
</dbReference>
<feature type="compositionally biased region" description="Basic and acidic residues" evidence="1">
    <location>
        <begin position="141"/>
        <end position="153"/>
    </location>
</feature>
<feature type="compositionally biased region" description="Low complexity" evidence="1">
    <location>
        <begin position="56"/>
        <end position="70"/>
    </location>
</feature>